<dbReference type="EMBL" id="SSOC01000003">
    <property type="protein sequence ID" value="THF65859.1"/>
    <property type="molecule type" value="Genomic_DNA"/>
</dbReference>
<keyword evidence="4" id="KW-1185">Reference proteome</keyword>
<feature type="domain" description="DUF4124" evidence="2">
    <location>
        <begin position="11"/>
        <end position="48"/>
    </location>
</feature>
<dbReference type="SUPFAM" id="SSF52833">
    <property type="entry name" value="Thioredoxin-like"/>
    <property type="match status" value="1"/>
</dbReference>
<accession>A0A4S4B066</accession>
<keyword evidence="1" id="KW-0732">Signal</keyword>
<name>A0A4S4B066_9RHOO</name>
<dbReference type="InterPro" id="IPR025392">
    <property type="entry name" value="DUF4124"/>
</dbReference>
<sequence length="160" mass="17456">MKPALLLAAALLAAAQGAQAQGTAYRWVDDQGQVHYSDQPPPPSIRQTERRDFTPGQVDASLPYEVRVAAENFPVTLYVSEDCGNPCALARALLDRRGVPYTERDLRTPEDVAAYRTALGEPVEVPAMRMGRYPLKGYQESGWNRLLDDGGYPASAPPAP</sequence>
<evidence type="ECO:0000313" key="4">
    <source>
        <dbReference type="Proteomes" id="UP000308430"/>
    </source>
</evidence>
<dbReference type="Proteomes" id="UP000308430">
    <property type="component" value="Unassembled WGS sequence"/>
</dbReference>
<gene>
    <name evidence="3" type="ORF">E6C76_09985</name>
</gene>
<dbReference type="OrthoDB" id="8794394at2"/>
<protein>
    <submittedName>
        <fullName evidence="3">Glutaredoxin family protein</fullName>
    </submittedName>
</protein>
<evidence type="ECO:0000259" key="2">
    <source>
        <dbReference type="Pfam" id="PF13511"/>
    </source>
</evidence>
<evidence type="ECO:0000313" key="3">
    <source>
        <dbReference type="EMBL" id="THF65859.1"/>
    </source>
</evidence>
<organism evidence="3 4">
    <name type="scientific">Pseudothauera nasutitermitis</name>
    <dbReference type="NCBI Taxonomy" id="2565930"/>
    <lineage>
        <taxon>Bacteria</taxon>
        <taxon>Pseudomonadati</taxon>
        <taxon>Pseudomonadota</taxon>
        <taxon>Betaproteobacteria</taxon>
        <taxon>Rhodocyclales</taxon>
        <taxon>Zoogloeaceae</taxon>
        <taxon>Pseudothauera</taxon>
    </lineage>
</organism>
<dbReference type="RefSeq" id="WP_136348065.1">
    <property type="nucleotide sequence ID" value="NZ_SSOC01000003.1"/>
</dbReference>
<dbReference type="PROSITE" id="PS51354">
    <property type="entry name" value="GLUTAREDOXIN_2"/>
    <property type="match status" value="1"/>
</dbReference>
<feature type="chain" id="PRO_5020950611" evidence="1">
    <location>
        <begin position="21"/>
        <end position="160"/>
    </location>
</feature>
<proteinExistence type="predicted"/>
<comment type="caution">
    <text evidence="3">The sequence shown here is derived from an EMBL/GenBank/DDBJ whole genome shotgun (WGS) entry which is preliminary data.</text>
</comment>
<dbReference type="CDD" id="cd02976">
    <property type="entry name" value="NrdH"/>
    <property type="match status" value="1"/>
</dbReference>
<dbReference type="AlphaFoldDB" id="A0A4S4B066"/>
<feature type="signal peptide" evidence="1">
    <location>
        <begin position="1"/>
        <end position="20"/>
    </location>
</feature>
<evidence type="ECO:0000256" key="1">
    <source>
        <dbReference type="SAM" id="SignalP"/>
    </source>
</evidence>
<reference evidence="3 4" key="1">
    <citation type="submission" date="2019-04" db="EMBL/GenBank/DDBJ databases">
        <title>Azoarcus nasutitermitis sp. nov. isolated from termite nest.</title>
        <authorList>
            <person name="Lin S.-Y."/>
            <person name="Hameed A."/>
            <person name="Hsu Y.-H."/>
            <person name="Young C.-C."/>
        </authorList>
    </citation>
    <scope>NUCLEOTIDE SEQUENCE [LARGE SCALE GENOMIC DNA]</scope>
    <source>
        <strain evidence="3 4">CC-YHH838</strain>
    </source>
</reference>
<dbReference type="Gene3D" id="3.40.30.10">
    <property type="entry name" value="Glutaredoxin"/>
    <property type="match status" value="1"/>
</dbReference>
<dbReference type="InterPro" id="IPR036249">
    <property type="entry name" value="Thioredoxin-like_sf"/>
</dbReference>
<dbReference type="Pfam" id="PF13511">
    <property type="entry name" value="DUF4124"/>
    <property type="match status" value="1"/>
</dbReference>